<accession>A0A2L2BQP5</accession>
<comment type="catalytic activity">
    <reaction evidence="12 13">
        <text>DNA(n) + a 2'-deoxyribonucleoside 5'-triphosphate = DNA(n+1) + diphosphate</text>
        <dbReference type="Rhea" id="RHEA:22508"/>
        <dbReference type="Rhea" id="RHEA-COMP:17339"/>
        <dbReference type="Rhea" id="RHEA-COMP:17340"/>
        <dbReference type="ChEBI" id="CHEBI:33019"/>
        <dbReference type="ChEBI" id="CHEBI:61560"/>
        <dbReference type="ChEBI" id="CHEBI:173112"/>
        <dbReference type="EC" id="2.7.7.7"/>
    </reaction>
</comment>
<proteinExistence type="inferred from homology"/>
<evidence type="ECO:0000259" key="15">
    <source>
        <dbReference type="SMART" id="SM00481"/>
    </source>
</evidence>
<comment type="similarity">
    <text evidence="2 13">Belongs to the DNA polymerase type-C family. DnaE2 subfamily.</text>
</comment>
<keyword evidence="6 13" id="KW-0808">Transferase</keyword>
<dbReference type="GO" id="GO:0003887">
    <property type="term" value="F:DNA-directed DNA polymerase activity"/>
    <property type="evidence" value="ECO:0007669"/>
    <property type="project" value="UniProtKB-UniRule"/>
</dbReference>
<keyword evidence="9 13" id="KW-0227">DNA damage</keyword>
<evidence type="ECO:0000256" key="12">
    <source>
        <dbReference type="ARBA" id="ARBA00049244"/>
    </source>
</evidence>
<feature type="region of interest" description="Disordered" evidence="14">
    <location>
        <begin position="14"/>
        <end position="57"/>
    </location>
</feature>
<evidence type="ECO:0000256" key="6">
    <source>
        <dbReference type="ARBA" id="ARBA00022679"/>
    </source>
</evidence>
<dbReference type="InterPro" id="IPR004805">
    <property type="entry name" value="DnaE2/DnaE/PolC"/>
</dbReference>
<evidence type="ECO:0000256" key="2">
    <source>
        <dbReference type="ARBA" id="ARBA00007391"/>
    </source>
</evidence>
<dbReference type="InterPro" id="IPR029460">
    <property type="entry name" value="DNAPol_HHH"/>
</dbReference>
<dbReference type="CDD" id="cd04485">
    <property type="entry name" value="DnaE_OBF"/>
    <property type="match status" value="1"/>
</dbReference>
<evidence type="ECO:0000256" key="10">
    <source>
        <dbReference type="ARBA" id="ARBA00022932"/>
    </source>
</evidence>
<dbReference type="Pfam" id="PF17657">
    <property type="entry name" value="DNA_pol3_finger"/>
    <property type="match status" value="1"/>
</dbReference>
<evidence type="ECO:0000256" key="11">
    <source>
        <dbReference type="ARBA" id="ARBA00023204"/>
    </source>
</evidence>
<dbReference type="Gene3D" id="1.10.150.870">
    <property type="match status" value="1"/>
</dbReference>
<dbReference type="GO" id="GO:0006281">
    <property type="term" value="P:DNA repair"/>
    <property type="evidence" value="ECO:0007669"/>
    <property type="project" value="UniProtKB-UniRule"/>
</dbReference>
<dbReference type="EC" id="2.7.7.7" evidence="3 13"/>
<evidence type="ECO:0000256" key="5">
    <source>
        <dbReference type="ARBA" id="ARBA00022490"/>
    </source>
</evidence>
<keyword evidence="7 13" id="KW-0548">Nucleotidyltransferase</keyword>
<dbReference type="PANTHER" id="PTHR32294:SF4">
    <property type="entry name" value="ERROR-PRONE DNA POLYMERASE"/>
    <property type="match status" value="1"/>
</dbReference>
<dbReference type="Gene3D" id="3.20.20.140">
    <property type="entry name" value="Metal-dependent hydrolases"/>
    <property type="match status" value="1"/>
</dbReference>
<comment type="function">
    <text evidence="13">DNA polymerase involved in damage-induced mutagenesis and translesion synthesis (TLS). It is not the major replicative DNA polymerase.</text>
</comment>
<dbReference type="HAMAP" id="MF_01902">
    <property type="entry name" value="DNApol_error_prone"/>
    <property type="match status" value="1"/>
</dbReference>
<keyword evidence="17" id="KW-1185">Reference proteome</keyword>
<gene>
    <name evidence="13" type="primary">dnaE2</name>
    <name evidence="16" type="ORF">C3B54_111028</name>
</gene>
<dbReference type="InterPro" id="IPR004013">
    <property type="entry name" value="PHP_dom"/>
</dbReference>
<dbReference type="RefSeq" id="WP_104913531.1">
    <property type="nucleotide sequence ID" value="NZ_CP026923.1"/>
</dbReference>
<dbReference type="OrthoDB" id="9803237at2"/>
<evidence type="ECO:0000256" key="9">
    <source>
        <dbReference type="ARBA" id="ARBA00022763"/>
    </source>
</evidence>
<dbReference type="GO" id="GO:0005737">
    <property type="term" value="C:cytoplasm"/>
    <property type="evidence" value="ECO:0007669"/>
    <property type="project" value="UniProtKB-SubCell"/>
</dbReference>
<dbReference type="NCBIfam" id="NF004225">
    <property type="entry name" value="PRK05672.1"/>
    <property type="match status" value="1"/>
</dbReference>
<dbReference type="GO" id="GO:0003676">
    <property type="term" value="F:nucleic acid binding"/>
    <property type="evidence" value="ECO:0007669"/>
    <property type="project" value="InterPro"/>
</dbReference>
<evidence type="ECO:0000256" key="4">
    <source>
        <dbReference type="ARBA" id="ARBA00017273"/>
    </source>
</evidence>
<dbReference type="EMBL" id="CP026923">
    <property type="protein sequence ID" value="AVG23995.1"/>
    <property type="molecule type" value="Genomic_DNA"/>
</dbReference>
<dbReference type="Pfam" id="PF02811">
    <property type="entry name" value="PHP"/>
    <property type="match status" value="1"/>
</dbReference>
<dbReference type="InterPro" id="IPR040982">
    <property type="entry name" value="DNA_pol3_finger"/>
</dbReference>
<keyword evidence="8 13" id="KW-0235">DNA replication</keyword>
<keyword evidence="5 13" id="KW-0963">Cytoplasm</keyword>
<evidence type="ECO:0000256" key="13">
    <source>
        <dbReference type="HAMAP-Rule" id="MF_01902"/>
    </source>
</evidence>
<evidence type="ECO:0000256" key="7">
    <source>
        <dbReference type="ARBA" id="ARBA00022695"/>
    </source>
</evidence>
<dbReference type="SMART" id="SM00481">
    <property type="entry name" value="POLIIIAc"/>
    <property type="match status" value="1"/>
</dbReference>
<dbReference type="InterPro" id="IPR016195">
    <property type="entry name" value="Pol/histidinol_Pase-like"/>
</dbReference>
<dbReference type="SUPFAM" id="SSF89550">
    <property type="entry name" value="PHP domain-like"/>
    <property type="match status" value="1"/>
</dbReference>
<dbReference type="Pfam" id="PF01336">
    <property type="entry name" value="tRNA_anti-codon"/>
    <property type="match status" value="1"/>
</dbReference>
<evidence type="ECO:0000256" key="3">
    <source>
        <dbReference type="ARBA" id="ARBA00012417"/>
    </source>
</evidence>
<feature type="domain" description="Polymerase/histidinol phosphatase N-terminal" evidence="15">
    <location>
        <begin position="63"/>
        <end position="130"/>
    </location>
</feature>
<dbReference type="CDD" id="cd07431">
    <property type="entry name" value="PHP_PolIIIA"/>
    <property type="match status" value="1"/>
</dbReference>
<protein>
    <recommendedName>
        <fullName evidence="4 13">Error-prone DNA polymerase</fullName>
        <ecNumber evidence="3 13">2.7.7.7</ecNumber>
    </recommendedName>
</protein>
<dbReference type="NCBIfam" id="TIGR00594">
    <property type="entry name" value="polc"/>
    <property type="match status" value="1"/>
</dbReference>
<keyword evidence="11 13" id="KW-0234">DNA repair</keyword>
<dbReference type="Pfam" id="PF14579">
    <property type="entry name" value="HHH_6"/>
    <property type="match status" value="1"/>
</dbReference>
<dbReference type="InterPro" id="IPR023073">
    <property type="entry name" value="DnaE2"/>
</dbReference>
<name>A0A2L2BQP5_9MICO</name>
<dbReference type="SUPFAM" id="SSF47781">
    <property type="entry name" value="RuvA domain 2-like"/>
    <property type="match status" value="1"/>
</dbReference>
<dbReference type="Proteomes" id="UP000243077">
    <property type="component" value="Chromosome"/>
</dbReference>
<dbReference type="KEGG" id="psai:C3B54_111028"/>
<comment type="subcellular location">
    <subcellularLocation>
        <location evidence="1 13">Cytoplasm</location>
    </subcellularLocation>
</comment>
<evidence type="ECO:0000313" key="17">
    <source>
        <dbReference type="Proteomes" id="UP000243077"/>
    </source>
</evidence>
<evidence type="ECO:0000256" key="8">
    <source>
        <dbReference type="ARBA" id="ARBA00022705"/>
    </source>
</evidence>
<dbReference type="AlphaFoldDB" id="A0A2L2BQP5"/>
<evidence type="ECO:0000256" key="14">
    <source>
        <dbReference type="SAM" id="MobiDB-lite"/>
    </source>
</evidence>
<reference evidence="16 17" key="1">
    <citation type="submission" date="2018-02" db="EMBL/GenBank/DDBJ databases">
        <title>Complete genome of the streamlined marine actinobacterium Pontimonas salivibrio CL-TW6 adapted to coastal planktonic lifestype.</title>
        <authorList>
            <person name="Cho B.C."/>
            <person name="Hardies S.C."/>
            <person name="Jang G.I."/>
            <person name="Hwang C.Y."/>
        </authorList>
    </citation>
    <scope>NUCLEOTIDE SEQUENCE [LARGE SCALE GENOMIC DNA]</scope>
    <source>
        <strain evidence="16 17">CL-TW6</strain>
    </source>
</reference>
<keyword evidence="10 13" id="KW-0239">DNA-directed DNA polymerase</keyword>
<evidence type="ECO:0000313" key="16">
    <source>
        <dbReference type="EMBL" id="AVG23995.1"/>
    </source>
</evidence>
<dbReference type="Pfam" id="PF07733">
    <property type="entry name" value="DNA_pol3_alpha"/>
    <property type="match status" value="1"/>
</dbReference>
<dbReference type="InterPro" id="IPR004365">
    <property type="entry name" value="NA-bd_OB_tRNA"/>
</dbReference>
<sequence length="1141" mass="125800">MQWHNPPLPWSEYEQLLREATRPGSSPPLGAGPGDSPAWSHHRAPYQPPEQESPPDEDWVDYAELHVHSSFSFLDGVSSPESLVAEAARLRLSAVGITDHDGLYGIVRFAEAAQAHQIPTVFGAELSLAPRTQRTEWADPPGPHFLVLARGPEGYHRLASALTDSHLSSGEKGEADYDLDQLAEQAADDWVILTGCRKGLVRGPLQGSGSPSTGQVDAAAGALDELVARFGSDSVVVELFDFQQPLDSLHNDILYDLARDRGLRTIASGVVHYATIREHRLAQAMAAVRSRRSLDQMRAHLPPAPTSFLRSGAQQLERFRRYPGVVHAAGQLGRELAFSLKKVAPQLPLSMVPDGHSSDSYLRQLITEAIPRRYPDADAAVMARVERELDVIESKGFAGYFLIVHDIVQWARARGILCQGRGSAANSAVCYLLDITAVDAIHYRLPFERFLSTLRDEEPDIDVDFESHRREEVIQYVYQRYGRHNAALVATVIEYRAKGAVRDMARALGYSPGQQDAFAKDIERRGALSESDSSRLPEPVVQLAKEALTLPRHLGIHPGGMVLTDRPIGEVVPIEHARMDKRTVLQWDKDDCEWMGLVKFDLLGLGILEAIQHTLTLARDVVGEEWELATLPRDEPGVYDMLCRADSIGIFQVESRAQMSLLPRLQPRRFYDLAIQIAMIRPGPIQGGAVHPFVRRKAGLEDVSYLHPKLEGPLERTLGVPVFQEQIMQMAMAIGGCTAEDADVLRRAMGSKRGLEKIESVRETLFAGMADNGISAENAERIYRMIQAFAGFGFAESHSLSFALLVYSSSWLKLHYPACYLTGMLRAWPMGFYSPATLVSDAERHGVEVRRPCVQRSAATAELEALTPESPTAPTGLDRCLIFDQEPPGEFDPHAVDDSADHRRDGHWAVRSGLATIDGIGHETAEAIVLEREKSGPFGDIYDLSRRVGLREKQLEALSEAGALDDLGVNRREALWLSGSASTAKPEYLEGTHHQIDTPLFAPMSDMELMNADRHSTGISPGDHPLAHLRGWLRDQGVSSSVDLRTHDTTRRVWLAGLVTHRQRPSTAGGVTFLNLEDEWGLVNVVCSPGLWKRYRLILRHSGGLIVRGSLQRSGEGVISVVADGVSQLAVGSAVRARNFQ</sequence>
<dbReference type="InterPro" id="IPR011708">
    <property type="entry name" value="DNA_pol3_alpha_NTPase_dom"/>
</dbReference>
<organism evidence="16 17">
    <name type="scientific">Pontimonas salivibrio</name>
    <dbReference type="NCBI Taxonomy" id="1159327"/>
    <lineage>
        <taxon>Bacteria</taxon>
        <taxon>Bacillati</taxon>
        <taxon>Actinomycetota</taxon>
        <taxon>Actinomycetes</taxon>
        <taxon>Micrococcales</taxon>
        <taxon>Microbacteriaceae</taxon>
        <taxon>Pontimonas</taxon>
    </lineage>
</organism>
<feature type="compositionally biased region" description="Low complexity" evidence="14">
    <location>
        <begin position="23"/>
        <end position="37"/>
    </location>
</feature>
<evidence type="ECO:0000256" key="1">
    <source>
        <dbReference type="ARBA" id="ARBA00004496"/>
    </source>
</evidence>
<dbReference type="InterPro" id="IPR010994">
    <property type="entry name" value="RuvA_2-like"/>
</dbReference>
<dbReference type="PANTHER" id="PTHR32294">
    <property type="entry name" value="DNA POLYMERASE III SUBUNIT ALPHA"/>
    <property type="match status" value="1"/>
</dbReference>
<dbReference type="InterPro" id="IPR003141">
    <property type="entry name" value="Pol/His_phosphatase_N"/>
</dbReference>
<dbReference type="GO" id="GO:0006260">
    <property type="term" value="P:DNA replication"/>
    <property type="evidence" value="ECO:0007669"/>
    <property type="project" value="UniProtKB-KW"/>
</dbReference>
<dbReference type="GO" id="GO:0008408">
    <property type="term" value="F:3'-5' exonuclease activity"/>
    <property type="evidence" value="ECO:0007669"/>
    <property type="project" value="InterPro"/>
</dbReference>